<evidence type="ECO:0000313" key="2">
    <source>
        <dbReference type="EMBL" id="OHA89878.1"/>
    </source>
</evidence>
<keyword evidence="1" id="KW-0812">Transmembrane</keyword>
<proteinExistence type="predicted"/>
<dbReference type="STRING" id="1802737.A2832_01935"/>
<comment type="caution">
    <text evidence="2">The sequence shown here is derived from an EMBL/GenBank/DDBJ whole genome shotgun (WGS) entry which is preliminary data.</text>
</comment>
<dbReference type="Gene3D" id="3.40.190.10">
    <property type="entry name" value="Periplasmic binding protein-like II"/>
    <property type="match status" value="1"/>
</dbReference>
<dbReference type="SUPFAM" id="SSF53850">
    <property type="entry name" value="Periplasmic binding protein-like II"/>
    <property type="match status" value="1"/>
</dbReference>
<organism evidence="2 3">
    <name type="scientific">Candidatus Zambryskibacteria bacterium RIFCSPHIGHO2_01_FULL_44_22b</name>
    <dbReference type="NCBI Taxonomy" id="1802737"/>
    <lineage>
        <taxon>Bacteria</taxon>
        <taxon>Candidatus Zambryskiibacteriota</taxon>
    </lineage>
</organism>
<dbReference type="InterPro" id="IPR050490">
    <property type="entry name" value="Bact_solute-bd_prot1"/>
</dbReference>
<evidence type="ECO:0000256" key="1">
    <source>
        <dbReference type="SAM" id="Phobius"/>
    </source>
</evidence>
<dbReference type="AlphaFoldDB" id="A0A1G2SYQ0"/>
<keyword evidence="1" id="KW-1133">Transmembrane helix</keyword>
<dbReference type="PANTHER" id="PTHR43649">
    <property type="entry name" value="ARABINOSE-BINDING PROTEIN-RELATED"/>
    <property type="match status" value="1"/>
</dbReference>
<dbReference type="PANTHER" id="PTHR43649:SF12">
    <property type="entry name" value="DIACETYLCHITOBIOSE BINDING PROTEIN DASA"/>
    <property type="match status" value="1"/>
</dbReference>
<evidence type="ECO:0008006" key="4">
    <source>
        <dbReference type="Google" id="ProtNLM"/>
    </source>
</evidence>
<evidence type="ECO:0000313" key="3">
    <source>
        <dbReference type="Proteomes" id="UP000178538"/>
    </source>
</evidence>
<sequence length="428" mass="46447">MSKFQIILLGFFGFFILVAVATFSLYRGGGSGGDFTAVIWGDIPSQDFSLLLNSPHILQDRSLSVNYVEKPAETLATEFTEALATGAGPDLIILTQDGLWKEKAKLVVIPYANISERDFKQTFVEEGELFLDSSGAYALPLIIDPLVLYYNRDLLSAAGLARPMAYWDEIYSAASKLTKKDPALNLTQSAIALGEARNIPRAKEILSLLMLQAGTPITAVPPTGGLHSELNNNFNLSISPAESALDFYTQFSNPAKAFYSWNRSLIDAQTHFTSGDSAYYIGFASELRALKNKNPTLNFAVAAVPQSRVSGKTITFGRLRAVAISRGSKNPAAALAAATKLVARDSARALSEIMQLAPARRDILSARPSDSILSVFYDAAVQSRGWLDPDAGATKDVWNDMIESVTSGRARSFEAINKANEEINELIK</sequence>
<gene>
    <name evidence="2" type="ORF">A2832_01935</name>
</gene>
<name>A0A1G2SYQ0_9BACT</name>
<protein>
    <recommendedName>
        <fullName evidence="4">Extracellular solute-binding protein family 1</fullName>
    </recommendedName>
</protein>
<dbReference type="Pfam" id="PF13416">
    <property type="entry name" value="SBP_bac_8"/>
    <property type="match status" value="1"/>
</dbReference>
<dbReference type="InterPro" id="IPR006059">
    <property type="entry name" value="SBP"/>
</dbReference>
<accession>A0A1G2SYQ0</accession>
<feature type="transmembrane region" description="Helical" evidence="1">
    <location>
        <begin position="6"/>
        <end position="26"/>
    </location>
</feature>
<dbReference type="EMBL" id="MHVG01000023">
    <property type="protein sequence ID" value="OHA89878.1"/>
    <property type="molecule type" value="Genomic_DNA"/>
</dbReference>
<dbReference type="Proteomes" id="UP000178538">
    <property type="component" value="Unassembled WGS sequence"/>
</dbReference>
<reference evidence="2 3" key="1">
    <citation type="journal article" date="2016" name="Nat. Commun.">
        <title>Thousands of microbial genomes shed light on interconnected biogeochemical processes in an aquifer system.</title>
        <authorList>
            <person name="Anantharaman K."/>
            <person name="Brown C.T."/>
            <person name="Hug L.A."/>
            <person name="Sharon I."/>
            <person name="Castelle C.J."/>
            <person name="Probst A.J."/>
            <person name="Thomas B.C."/>
            <person name="Singh A."/>
            <person name="Wilkins M.J."/>
            <person name="Karaoz U."/>
            <person name="Brodie E.L."/>
            <person name="Williams K.H."/>
            <person name="Hubbard S.S."/>
            <person name="Banfield J.F."/>
        </authorList>
    </citation>
    <scope>NUCLEOTIDE SEQUENCE [LARGE SCALE GENOMIC DNA]</scope>
</reference>
<keyword evidence="1" id="KW-0472">Membrane</keyword>